<feature type="compositionally biased region" description="Pro residues" evidence="6">
    <location>
        <begin position="484"/>
        <end position="495"/>
    </location>
</feature>
<feature type="compositionally biased region" description="Basic residues" evidence="6">
    <location>
        <begin position="15"/>
        <end position="32"/>
    </location>
</feature>
<feature type="region of interest" description="Disordered" evidence="6">
    <location>
        <begin position="480"/>
        <end position="502"/>
    </location>
</feature>
<evidence type="ECO:0000256" key="3">
    <source>
        <dbReference type="ARBA" id="ARBA00022741"/>
    </source>
</evidence>
<evidence type="ECO:0000256" key="5">
    <source>
        <dbReference type="ARBA" id="ARBA00022840"/>
    </source>
</evidence>
<dbReference type="AlphaFoldDB" id="A0A7S2TEY9"/>
<dbReference type="Pfam" id="PF00454">
    <property type="entry name" value="PI3_PI4_kinase"/>
    <property type="match status" value="1"/>
</dbReference>
<proteinExistence type="inferred from homology"/>
<reference evidence="8" key="1">
    <citation type="submission" date="2021-01" db="EMBL/GenBank/DDBJ databases">
        <authorList>
            <person name="Corre E."/>
            <person name="Pelletier E."/>
            <person name="Niang G."/>
            <person name="Scheremetjew M."/>
            <person name="Finn R."/>
            <person name="Kale V."/>
            <person name="Holt S."/>
            <person name="Cochrane G."/>
            <person name="Meng A."/>
            <person name="Brown T."/>
            <person name="Cohen L."/>
        </authorList>
    </citation>
    <scope>NUCLEOTIDE SEQUENCE</scope>
    <source>
        <strain evidence="8">CCMP622</strain>
    </source>
</reference>
<keyword evidence="4" id="KW-0418">Kinase</keyword>
<protein>
    <recommendedName>
        <fullName evidence="7">PI3K/PI4K catalytic domain-containing protein</fullName>
    </recommendedName>
</protein>
<dbReference type="EMBL" id="HBHP01000997">
    <property type="protein sequence ID" value="CAD9745121.1"/>
    <property type="molecule type" value="Transcribed_RNA"/>
</dbReference>
<dbReference type="GO" id="GO:0005524">
    <property type="term" value="F:ATP binding"/>
    <property type="evidence" value="ECO:0007669"/>
    <property type="project" value="UniProtKB-KW"/>
</dbReference>
<comment type="similarity">
    <text evidence="1">Belongs to the PI3/PI4-kinase family. Type II PI4K subfamily.</text>
</comment>
<dbReference type="PROSITE" id="PS50290">
    <property type="entry name" value="PI3_4_KINASE_3"/>
    <property type="match status" value="1"/>
</dbReference>
<organism evidence="8">
    <name type="scientific">Lotharella oceanica</name>
    <dbReference type="NCBI Taxonomy" id="641309"/>
    <lineage>
        <taxon>Eukaryota</taxon>
        <taxon>Sar</taxon>
        <taxon>Rhizaria</taxon>
        <taxon>Cercozoa</taxon>
        <taxon>Chlorarachniophyceae</taxon>
        <taxon>Lotharella</taxon>
    </lineage>
</organism>
<dbReference type="InterPro" id="IPR000403">
    <property type="entry name" value="PI3/4_kinase_cat_dom"/>
</dbReference>
<feature type="domain" description="PI3K/PI4K catalytic" evidence="7">
    <location>
        <begin position="74"/>
        <end position="437"/>
    </location>
</feature>
<evidence type="ECO:0000256" key="6">
    <source>
        <dbReference type="SAM" id="MobiDB-lite"/>
    </source>
</evidence>
<keyword evidence="2" id="KW-0808">Transferase</keyword>
<evidence type="ECO:0000256" key="4">
    <source>
        <dbReference type="ARBA" id="ARBA00022777"/>
    </source>
</evidence>
<dbReference type="PANTHER" id="PTHR45800">
    <property type="entry name" value="PHOSPHATIDYLINOSITOL 4-KINASE GAMMA"/>
    <property type="match status" value="1"/>
</dbReference>
<sequence length="556" mass="62575">MRNGLRRTMSEGVTKRKTRPRVQRSREKRVQKKSLESGLAPPKNSQSVKDLATYERFSGMRPIASTGRLQEMTLDVQKDALDGISGTYLVNGRDDERKRYIFKPNDEEPYDEVMGPSGTLTRVPKKEGIEYGQTAIKEFAAYVLDGGWAGVPPTTLVAGRLNRQKKTRSYSALPSAGKYIPPWKRRAKKTPESKTEVKGDTKNKSLVLGKYTLRSISEDSGKMEKKRLAELEKLRQPLKFGSLQSYVPHIGDCEDRGPAFFLKFSAEDVHRIGVLDIRLLNLDRHLGNILVTERKMPLVAHNGDAGEPPVKLVPIDHAYILPHFKHTCDARFEWLQFKQAKQPFSEETKRYIEQLNPFEDAAKLKVMGIGDGSALTLIISTLFLQHCTKKGMNLHQIGSMIQRTDPMMKKESILEQIIQTALARFKVTPVDGTTRSPLGLSEHRLNSSYDLRWSRGLNMFLEMINEAIVEKIGYDEAEILSPKRPSPPPPKPGLPEIPSMGEIESIEGRFDSISLTTTSLRLQKESRQFPPRKPSAFFLGTMNPPPHGGRSKSGIS</sequence>
<gene>
    <name evidence="8" type="ORF">LSP00402_LOCUS633</name>
</gene>
<feature type="region of interest" description="Disordered" evidence="6">
    <location>
        <begin position="521"/>
        <end position="556"/>
    </location>
</feature>
<dbReference type="PANTHER" id="PTHR45800:SF11">
    <property type="entry name" value="PHOSPHATIDYLINOSITOL 3-KINASE-RELATED PROTEIN KINASE"/>
    <property type="match status" value="1"/>
</dbReference>
<dbReference type="InterPro" id="IPR044571">
    <property type="entry name" value="P4KG1-8"/>
</dbReference>
<evidence type="ECO:0000313" key="8">
    <source>
        <dbReference type="EMBL" id="CAD9745121.1"/>
    </source>
</evidence>
<name>A0A7S2TEY9_9EUKA</name>
<accession>A0A7S2TEY9</accession>
<keyword evidence="3" id="KW-0547">Nucleotide-binding</keyword>
<evidence type="ECO:0000256" key="2">
    <source>
        <dbReference type="ARBA" id="ARBA00022679"/>
    </source>
</evidence>
<dbReference type="GO" id="GO:0016301">
    <property type="term" value="F:kinase activity"/>
    <property type="evidence" value="ECO:0007669"/>
    <property type="project" value="UniProtKB-KW"/>
</dbReference>
<feature type="region of interest" description="Disordered" evidence="6">
    <location>
        <begin position="1"/>
        <end position="49"/>
    </location>
</feature>
<evidence type="ECO:0000259" key="7">
    <source>
        <dbReference type="PROSITE" id="PS50290"/>
    </source>
</evidence>
<evidence type="ECO:0000256" key="1">
    <source>
        <dbReference type="ARBA" id="ARBA00008941"/>
    </source>
</evidence>
<keyword evidence="5" id="KW-0067">ATP-binding</keyword>